<dbReference type="AlphaFoldDB" id="K4ANQ4"/>
<accession>K4ANQ4</accession>
<reference evidence="2" key="1">
    <citation type="journal article" date="2012" name="Nat. Biotechnol.">
        <title>Reference genome sequence of the model plant Setaria.</title>
        <authorList>
            <person name="Bennetzen J.L."/>
            <person name="Schmutz J."/>
            <person name="Wang H."/>
            <person name="Percifield R."/>
            <person name="Hawkins J."/>
            <person name="Pontaroli A.C."/>
            <person name="Estep M."/>
            <person name="Feng L."/>
            <person name="Vaughn J.N."/>
            <person name="Grimwood J."/>
            <person name="Jenkins J."/>
            <person name="Barry K."/>
            <person name="Lindquist E."/>
            <person name="Hellsten U."/>
            <person name="Deshpande S."/>
            <person name="Wang X."/>
            <person name="Wu X."/>
            <person name="Mitros T."/>
            <person name="Triplett J."/>
            <person name="Yang X."/>
            <person name="Ye C.Y."/>
            <person name="Mauro-Herrera M."/>
            <person name="Wang L."/>
            <person name="Li P."/>
            <person name="Sharma M."/>
            <person name="Sharma R."/>
            <person name="Ronald P.C."/>
            <person name="Panaud O."/>
            <person name="Kellogg E.A."/>
            <person name="Brutnell T.P."/>
            <person name="Doust A.N."/>
            <person name="Tuskan G.A."/>
            <person name="Rokhsar D."/>
            <person name="Devos K.M."/>
        </authorList>
    </citation>
    <scope>NUCLEOTIDE SEQUENCE [LARGE SCALE GENOMIC DNA]</scope>
    <source>
        <strain evidence="2">cv. Yugu1</strain>
    </source>
</reference>
<dbReference type="EnsemblPlants" id="KQK90696">
    <property type="protein sequence ID" value="KQK90696"/>
    <property type="gene ID" value="SETIT_040551mg"/>
</dbReference>
<name>K4ANQ4_SETIT</name>
<dbReference type="Proteomes" id="UP000004995">
    <property type="component" value="Unassembled WGS sequence"/>
</dbReference>
<protein>
    <submittedName>
        <fullName evidence="1">Uncharacterized protein</fullName>
    </submittedName>
</protein>
<dbReference type="InParanoid" id="K4ANQ4"/>
<evidence type="ECO:0000313" key="2">
    <source>
        <dbReference type="Proteomes" id="UP000004995"/>
    </source>
</evidence>
<dbReference type="Gramene" id="KQK90696">
    <property type="protein sequence ID" value="KQK90696"/>
    <property type="gene ID" value="SETIT_040551mg"/>
</dbReference>
<proteinExistence type="predicted"/>
<organism evidence="1 2">
    <name type="scientific">Setaria italica</name>
    <name type="common">Foxtail millet</name>
    <name type="synonym">Panicum italicum</name>
    <dbReference type="NCBI Taxonomy" id="4555"/>
    <lineage>
        <taxon>Eukaryota</taxon>
        <taxon>Viridiplantae</taxon>
        <taxon>Streptophyta</taxon>
        <taxon>Embryophyta</taxon>
        <taxon>Tracheophyta</taxon>
        <taxon>Spermatophyta</taxon>
        <taxon>Magnoliopsida</taxon>
        <taxon>Liliopsida</taxon>
        <taxon>Poales</taxon>
        <taxon>Poaceae</taxon>
        <taxon>PACMAD clade</taxon>
        <taxon>Panicoideae</taxon>
        <taxon>Panicodae</taxon>
        <taxon>Paniceae</taxon>
        <taxon>Cenchrinae</taxon>
        <taxon>Setaria</taxon>
    </lineage>
</organism>
<sequence length="43" mass="5122">MCLARVVNIVLLRQNRKYERLLQDYHKVLLQAACRSRLNTPPQ</sequence>
<dbReference type="HOGENOM" id="CLU_3243159_0_0_1"/>
<evidence type="ECO:0000313" key="1">
    <source>
        <dbReference type="EnsemblPlants" id="KQK90696"/>
    </source>
</evidence>
<keyword evidence="2" id="KW-1185">Reference proteome</keyword>
<dbReference type="EMBL" id="AGNK02005969">
    <property type="status" value="NOT_ANNOTATED_CDS"/>
    <property type="molecule type" value="Genomic_DNA"/>
</dbReference>
<reference evidence="1" key="2">
    <citation type="submission" date="2018-08" db="UniProtKB">
        <authorList>
            <consortium name="EnsemblPlants"/>
        </authorList>
    </citation>
    <scope>IDENTIFICATION</scope>
    <source>
        <strain evidence="1">Yugu1</strain>
    </source>
</reference>